<keyword evidence="3" id="KW-0808">Transferase</keyword>
<dbReference type="EMBL" id="MVBN01000001">
    <property type="protein sequence ID" value="OOK84384.1"/>
    <property type="molecule type" value="Genomic_DNA"/>
</dbReference>
<evidence type="ECO:0000256" key="4">
    <source>
        <dbReference type="SAM" id="MobiDB-lite"/>
    </source>
</evidence>
<sequence length="677" mass="70456">MANLTLVPTPAPTTLGPGQIRVQIRAAGLNFHDVVVALAAISDEGLGAEAAGVVVDTADDVTDFAPGDAVMGLFPNNAFAPTATTDHRSVVAVPPGWSYPQAASVPAAYITAYSVLIDIAQVSAGQRVLIHSAAGGVGQAAIRIAAHLGAEVFATAHPAKHHILRGLGIPEDHIASSRTLDFGDTFAAAGGGRGMDVVLNSLRGEFVDASLHLVAPGGRFVEIGKTDIRSAADVAQTHPGLSYHAYDLSAATPEQVQHAWAGVRELISGGVIAPLPVTRYGLLRAPQAFRDMSQARHTGKIVLTPPAVLDPQGTVLITGGTGMLGGLFAEHLITGYGARRLLLTSRRGASTPEAVELAQRLQGLGADVTISACDCANPSELAALIGSIPAEHPLTAVIHAAGVLDDAVTSQLTAQQLDNVLAAKADSAWYLHQLTANTELAAFVLFSSAAGVLGAPGQANYAAANAVLDALARERPAAISLAWGYWQPSSGMTGDLDTRDRTRLTRSGMVPITAGQGLALFDAALSQQHPNLIPPRSAPGRCRRWPGKTACLRSCPRWSPPGLRPPRPTPARWRPGWPGWPRATTRHAGQPGHHRHRGGAGTSGPGGDGSRAAVQRSRHRLAQCAGAAQHPVGPNRGGLAGHRHLRPPQPRDARRPPRRPAARHRCARGSGGRGRHG</sequence>
<evidence type="ECO:0000256" key="2">
    <source>
        <dbReference type="ARBA" id="ARBA00022553"/>
    </source>
</evidence>
<dbReference type="InterPro" id="IPR050091">
    <property type="entry name" value="PKS_NRPS_Biosynth_Enz"/>
</dbReference>
<dbReference type="PANTHER" id="PTHR43775">
    <property type="entry name" value="FATTY ACID SYNTHASE"/>
    <property type="match status" value="1"/>
</dbReference>
<name>A0A1V3XYS4_MYCKA</name>
<accession>A0A1V3XYS4</accession>
<dbReference type="Pfam" id="PF08240">
    <property type="entry name" value="ADH_N"/>
    <property type="match status" value="1"/>
</dbReference>
<keyword evidence="1" id="KW-0596">Phosphopantetheine</keyword>
<evidence type="ECO:0000256" key="3">
    <source>
        <dbReference type="ARBA" id="ARBA00022679"/>
    </source>
</evidence>
<feature type="compositionally biased region" description="Low complexity" evidence="4">
    <location>
        <begin position="570"/>
        <end position="583"/>
    </location>
</feature>
<dbReference type="AlphaFoldDB" id="A0A1V3XYS4"/>
<dbReference type="PANTHER" id="PTHR43775:SF51">
    <property type="entry name" value="INACTIVE PHENOLPHTHIOCEROL SYNTHESIS POLYKETIDE SYNTHASE TYPE I PKS1-RELATED"/>
    <property type="match status" value="1"/>
</dbReference>
<proteinExistence type="predicted"/>
<feature type="region of interest" description="Disordered" evidence="4">
    <location>
        <begin position="557"/>
        <end position="677"/>
    </location>
</feature>
<dbReference type="GO" id="GO:0004312">
    <property type="term" value="F:fatty acid synthase activity"/>
    <property type="evidence" value="ECO:0007669"/>
    <property type="project" value="TreeGrafter"/>
</dbReference>
<dbReference type="SMART" id="SM00822">
    <property type="entry name" value="PKS_KR"/>
    <property type="match status" value="1"/>
</dbReference>
<dbReference type="FunFam" id="3.40.50.720:FF:000209">
    <property type="entry name" value="Polyketide synthase Pks12"/>
    <property type="match status" value="1"/>
</dbReference>
<dbReference type="InterPro" id="IPR013968">
    <property type="entry name" value="PKS_KR"/>
</dbReference>
<dbReference type="InterPro" id="IPR057326">
    <property type="entry name" value="KR_dom"/>
</dbReference>
<gene>
    <name evidence="7" type="ORF">BZL29_0241</name>
</gene>
<dbReference type="InterPro" id="IPR011032">
    <property type="entry name" value="GroES-like_sf"/>
</dbReference>
<protein>
    <submittedName>
        <fullName evidence="7">Zinc-binding dehydrogenase family protein</fullName>
    </submittedName>
</protein>
<organism evidence="7 8">
    <name type="scientific">Mycobacterium kansasii</name>
    <dbReference type="NCBI Taxonomy" id="1768"/>
    <lineage>
        <taxon>Bacteria</taxon>
        <taxon>Bacillati</taxon>
        <taxon>Actinomycetota</taxon>
        <taxon>Actinomycetes</taxon>
        <taxon>Mycobacteriales</taxon>
        <taxon>Mycobacteriaceae</taxon>
        <taxon>Mycobacterium</taxon>
    </lineage>
</organism>
<evidence type="ECO:0000313" key="8">
    <source>
        <dbReference type="Proteomes" id="UP000188532"/>
    </source>
</evidence>
<evidence type="ECO:0000313" key="7">
    <source>
        <dbReference type="EMBL" id="OOK84384.1"/>
    </source>
</evidence>
<dbReference type="Gene3D" id="3.90.180.10">
    <property type="entry name" value="Medium-chain alcohol dehydrogenases, catalytic domain"/>
    <property type="match status" value="1"/>
</dbReference>
<comment type="caution">
    <text evidence="7">The sequence shown here is derived from an EMBL/GenBank/DDBJ whole genome shotgun (WGS) entry which is preliminary data.</text>
</comment>
<dbReference type="SUPFAM" id="SSF51735">
    <property type="entry name" value="NAD(P)-binding Rossmann-fold domains"/>
    <property type="match status" value="2"/>
</dbReference>
<dbReference type="SMART" id="SM00829">
    <property type="entry name" value="PKS_ER"/>
    <property type="match status" value="1"/>
</dbReference>
<reference evidence="7 8" key="1">
    <citation type="submission" date="2017-02" db="EMBL/GenBank/DDBJ databases">
        <title>Complete genome sequences of Mycobacterium kansasii strains isolated from rhesus macaques.</title>
        <authorList>
            <person name="Panda A."/>
            <person name="Nagaraj S."/>
            <person name="Zhao X."/>
            <person name="Tettelin H."/>
            <person name="Detolla L.J."/>
        </authorList>
    </citation>
    <scope>NUCLEOTIDE SEQUENCE [LARGE SCALE GENOMIC DNA]</scope>
    <source>
        <strain evidence="7 8">11-3469</strain>
    </source>
</reference>
<feature type="compositionally biased region" description="Basic residues" evidence="4">
    <location>
        <begin position="656"/>
        <end position="677"/>
    </location>
</feature>
<evidence type="ECO:0000259" key="5">
    <source>
        <dbReference type="SMART" id="SM00822"/>
    </source>
</evidence>
<evidence type="ECO:0000259" key="6">
    <source>
        <dbReference type="SMART" id="SM00829"/>
    </source>
</evidence>
<evidence type="ECO:0000256" key="1">
    <source>
        <dbReference type="ARBA" id="ARBA00022450"/>
    </source>
</evidence>
<dbReference type="GO" id="GO:0016491">
    <property type="term" value="F:oxidoreductase activity"/>
    <property type="evidence" value="ECO:0007669"/>
    <property type="project" value="InterPro"/>
</dbReference>
<dbReference type="SUPFAM" id="SSF50129">
    <property type="entry name" value="GroES-like"/>
    <property type="match status" value="1"/>
</dbReference>
<feature type="compositionally biased region" description="Gly residues" evidence="4">
    <location>
        <begin position="599"/>
        <end position="609"/>
    </location>
</feature>
<dbReference type="InterPro" id="IPR020843">
    <property type="entry name" value="ER"/>
</dbReference>
<dbReference type="Pfam" id="PF08659">
    <property type="entry name" value="KR"/>
    <property type="match status" value="1"/>
</dbReference>
<dbReference type="Gene3D" id="3.40.50.720">
    <property type="entry name" value="NAD(P)-binding Rossmann-like Domain"/>
    <property type="match status" value="1"/>
</dbReference>
<dbReference type="Proteomes" id="UP000188532">
    <property type="component" value="Unassembled WGS sequence"/>
</dbReference>
<dbReference type="InterPro" id="IPR013154">
    <property type="entry name" value="ADH-like_N"/>
</dbReference>
<dbReference type="CDD" id="cd08956">
    <property type="entry name" value="KR_3_FAS_SDR_x"/>
    <property type="match status" value="1"/>
</dbReference>
<feature type="compositionally biased region" description="Pro residues" evidence="4">
    <location>
        <begin position="558"/>
        <end position="569"/>
    </location>
</feature>
<dbReference type="CDD" id="cd05195">
    <property type="entry name" value="enoyl_red"/>
    <property type="match status" value="1"/>
</dbReference>
<dbReference type="GO" id="GO:0006633">
    <property type="term" value="P:fatty acid biosynthetic process"/>
    <property type="evidence" value="ECO:0007669"/>
    <property type="project" value="TreeGrafter"/>
</dbReference>
<dbReference type="Pfam" id="PF13602">
    <property type="entry name" value="ADH_zinc_N_2"/>
    <property type="match status" value="1"/>
</dbReference>
<keyword evidence="2" id="KW-0597">Phosphoprotein</keyword>
<feature type="domain" description="Enoyl reductase (ER)" evidence="6">
    <location>
        <begin position="1"/>
        <end position="303"/>
    </location>
</feature>
<feature type="domain" description="Ketoreductase" evidence="5">
    <location>
        <begin position="313"/>
        <end position="489"/>
    </location>
</feature>
<dbReference type="InterPro" id="IPR036291">
    <property type="entry name" value="NAD(P)-bd_dom_sf"/>
</dbReference>